<accession>A0A5B7KB95</accession>
<name>A0A5B7KB95_PORTR</name>
<comment type="caution">
    <text evidence="1">The sequence shown here is derived from an EMBL/GenBank/DDBJ whole genome shotgun (WGS) entry which is preliminary data.</text>
</comment>
<sequence>MLRGQEVDVQLRCVGKPVTWRYSELPTLANLLRGGGLRQLGRDNVMETAGSVPSGRRLGNWWPGRKPRQKFHNLIWGLK</sequence>
<keyword evidence="2" id="KW-1185">Reference proteome</keyword>
<dbReference type="Proteomes" id="UP000324222">
    <property type="component" value="Unassembled WGS sequence"/>
</dbReference>
<protein>
    <submittedName>
        <fullName evidence="1">Uncharacterized protein</fullName>
    </submittedName>
</protein>
<organism evidence="1 2">
    <name type="scientific">Portunus trituberculatus</name>
    <name type="common">Swimming crab</name>
    <name type="synonym">Neptunus trituberculatus</name>
    <dbReference type="NCBI Taxonomy" id="210409"/>
    <lineage>
        <taxon>Eukaryota</taxon>
        <taxon>Metazoa</taxon>
        <taxon>Ecdysozoa</taxon>
        <taxon>Arthropoda</taxon>
        <taxon>Crustacea</taxon>
        <taxon>Multicrustacea</taxon>
        <taxon>Malacostraca</taxon>
        <taxon>Eumalacostraca</taxon>
        <taxon>Eucarida</taxon>
        <taxon>Decapoda</taxon>
        <taxon>Pleocyemata</taxon>
        <taxon>Brachyura</taxon>
        <taxon>Eubrachyura</taxon>
        <taxon>Portunoidea</taxon>
        <taxon>Portunidae</taxon>
        <taxon>Portuninae</taxon>
        <taxon>Portunus</taxon>
    </lineage>
</organism>
<proteinExistence type="predicted"/>
<evidence type="ECO:0000313" key="1">
    <source>
        <dbReference type="EMBL" id="MPD03887.1"/>
    </source>
</evidence>
<dbReference type="EMBL" id="VSRR010138416">
    <property type="protein sequence ID" value="MPD03887.1"/>
    <property type="molecule type" value="Genomic_DNA"/>
</dbReference>
<evidence type="ECO:0000313" key="2">
    <source>
        <dbReference type="Proteomes" id="UP000324222"/>
    </source>
</evidence>
<dbReference type="AlphaFoldDB" id="A0A5B7KB95"/>
<reference evidence="1 2" key="1">
    <citation type="submission" date="2019-05" db="EMBL/GenBank/DDBJ databases">
        <title>Another draft genome of Portunus trituberculatus and its Hox gene families provides insights of decapod evolution.</title>
        <authorList>
            <person name="Jeong J.-H."/>
            <person name="Song I."/>
            <person name="Kim S."/>
            <person name="Choi T."/>
            <person name="Kim D."/>
            <person name="Ryu S."/>
            <person name="Kim W."/>
        </authorList>
    </citation>
    <scope>NUCLEOTIDE SEQUENCE [LARGE SCALE GENOMIC DNA]</scope>
    <source>
        <tissue evidence="1">Muscle</tissue>
    </source>
</reference>
<gene>
    <name evidence="1" type="ORF">E2C01_099545</name>
</gene>